<dbReference type="AlphaFoldDB" id="A0AAV6UHM2"/>
<name>A0AAV6UHM2_9ARAC</name>
<keyword evidence="2" id="KW-1185">Reference proteome</keyword>
<comment type="caution">
    <text evidence="1">The sequence shown here is derived from an EMBL/GenBank/DDBJ whole genome shotgun (WGS) entry which is preliminary data.</text>
</comment>
<dbReference type="EMBL" id="JAFNEN010000425">
    <property type="protein sequence ID" value="KAG8183278.1"/>
    <property type="molecule type" value="Genomic_DNA"/>
</dbReference>
<reference evidence="1 2" key="1">
    <citation type="journal article" date="2022" name="Nat. Ecol. Evol.">
        <title>A masculinizing supergene underlies an exaggerated male reproductive morph in a spider.</title>
        <authorList>
            <person name="Hendrickx F."/>
            <person name="De Corte Z."/>
            <person name="Sonet G."/>
            <person name="Van Belleghem S.M."/>
            <person name="Kostlbacher S."/>
            <person name="Vangestel C."/>
        </authorList>
    </citation>
    <scope>NUCLEOTIDE SEQUENCE [LARGE SCALE GENOMIC DNA]</scope>
    <source>
        <strain evidence="1">W744_W776</strain>
    </source>
</reference>
<evidence type="ECO:0000313" key="2">
    <source>
        <dbReference type="Proteomes" id="UP000827092"/>
    </source>
</evidence>
<protein>
    <submittedName>
        <fullName evidence="1">Uncharacterized protein</fullName>
    </submittedName>
</protein>
<organism evidence="1 2">
    <name type="scientific">Oedothorax gibbosus</name>
    <dbReference type="NCBI Taxonomy" id="931172"/>
    <lineage>
        <taxon>Eukaryota</taxon>
        <taxon>Metazoa</taxon>
        <taxon>Ecdysozoa</taxon>
        <taxon>Arthropoda</taxon>
        <taxon>Chelicerata</taxon>
        <taxon>Arachnida</taxon>
        <taxon>Araneae</taxon>
        <taxon>Araneomorphae</taxon>
        <taxon>Entelegynae</taxon>
        <taxon>Araneoidea</taxon>
        <taxon>Linyphiidae</taxon>
        <taxon>Erigoninae</taxon>
        <taxon>Oedothorax</taxon>
    </lineage>
</organism>
<gene>
    <name evidence="1" type="ORF">JTE90_006472</name>
</gene>
<accession>A0AAV6UHM2</accession>
<evidence type="ECO:0000313" key="1">
    <source>
        <dbReference type="EMBL" id="KAG8183278.1"/>
    </source>
</evidence>
<dbReference type="Proteomes" id="UP000827092">
    <property type="component" value="Unassembled WGS sequence"/>
</dbReference>
<sequence>MSEYPTLQTSPQSHASREVLGTVQWANEGCLQESRSSSWAMLEKSGVGGRTDEMKVFMASCRLMGVIDSARSNEVCERVEYLLTVDKITHRKNSSLLYRR</sequence>
<proteinExistence type="predicted"/>